<feature type="region of interest" description="Disordered" evidence="1">
    <location>
        <begin position="1"/>
        <end position="24"/>
    </location>
</feature>
<evidence type="ECO:0000256" key="1">
    <source>
        <dbReference type="SAM" id="MobiDB-lite"/>
    </source>
</evidence>
<name>A0A667GXV3_LYNCA</name>
<sequence>MLTLRRRSCVSPDTRKVRSSTRRKRNMRLQSSERLIRKLWTRKFCQKSKPFLSFRATSALCLLSRMEFTLTNWCSKFLTKNLIK</sequence>
<protein>
    <submittedName>
        <fullName evidence="2">Uncharacterized protein</fullName>
    </submittedName>
</protein>
<evidence type="ECO:0000313" key="3">
    <source>
        <dbReference type="Proteomes" id="UP000472241"/>
    </source>
</evidence>
<evidence type="ECO:0000313" key="2">
    <source>
        <dbReference type="Ensembl" id="ENSLCNP00005012297.1"/>
    </source>
</evidence>
<proteinExistence type="predicted"/>
<keyword evidence="3" id="KW-1185">Reference proteome</keyword>
<dbReference type="Proteomes" id="UP000472241">
    <property type="component" value="Unplaced"/>
</dbReference>
<dbReference type="AlphaFoldDB" id="A0A667GXV3"/>
<reference evidence="2" key="1">
    <citation type="submission" date="2025-08" db="UniProtKB">
        <authorList>
            <consortium name="Ensembl"/>
        </authorList>
    </citation>
    <scope>IDENTIFICATION</scope>
</reference>
<accession>A0A667GXV3</accession>
<reference evidence="2" key="2">
    <citation type="submission" date="2025-09" db="UniProtKB">
        <authorList>
            <consortium name="Ensembl"/>
        </authorList>
    </citation>
    <scope>IDENTIFICATION</scope>
</reference>
<organism evidence="2 3">
    <name type="scientific">Lynx canadensis</name>
    <name type="common">Canada lynx</name>
    <name type="synonym">Felis canadensis</name>
    <dbReference type="NCBI Taxonomy" id="61383"/>
    <lineage>
        <taxon>Eukaryota</taxon>
        <taxon>Metazoa</taxon>
        <taxon>Chordata</taxon>
        <taxon>Craniata</taxon>
        <taxon>Vertebrata</taxon>
        <taxon>Euteleostomi</taxon>
        <taxon>Mammalia</taxon>
        <taxon>Eutheria</taxon>
        <taxon>Laurasiatheria</taxon>
        <taxon>Carnivora</taxon>
        <taxon>Feliformia</taxon>
        <taxon>Felidae</taxon>
        <taxon>Felinae</taxon>
        <taxon>Lynx</taxon>
    </lineage>
</organism>
<dbReference type="Ensembl" id="ENSLCNT00005013784.1">
    <property type="protein sequence ID" value="ENSLCNP00005012297.1"/>
    <property type="gene ID" value="ENSLCNG00005008083.1"/>
</dbReference>